<feature type="transmembrane region" description="Helical" evidence="5">
    <location>
        <begin position="258"/>
        <end position="279"/>
    </location>
</feature>
<dbReference type="GO" id="GO:0016020">
    <property type="term" value="C:membrane"/>
    <property type="evidence" value="ECO:0007669"/>
    <property type="project" value="UniProtKB-SubCell"/>
</dbReference>
<dbReference type="InterPro" id="IPR011990">
    <property type="entry name" value="TPR-like_helical_dom_sf"/>
</dbReference>
<feature type="transmembrane region" description="Helical" evidence="5">
    <location>
        <begin position="150"/>
        <end position="167"/>
    </location>
</feature>
<sequence>MIRKNSTSILFIFVISSTYLSFNSSFHLPNVTNYFWLVSWAIAVNLASTIYHKEVTYGSFLVVFFLGWSILSGLWASDANVYLSGVMRVMAFFLGISACNIVFSHNKKLSDSVLENLLGAFLIISIIYYISFYCQEISNGFCYPFGNPNMGSSVLSFALLVNGGFLIKHYGRKTFFFGIATFLWFSYFLITLSSEATMLMLLGSVALTVFFLLKIKKYLFIVGILLLLAALPFYSTVINELWPSIEIRKFMWQDTLNMVLFSPTSVLLGWGAGHFCFVFPQFRSVESFSAIYSTKFNDFPHCFSLELCSELGLIGCAIFIVIVAVVYIGFWRKKEKSATDYTLVTATLFLFLHAQVSVVFSYVQIQFLLAMIIGWYLSSVKHKTTLRVPWLGQLVYTAVLIGFWKLCMWSMVTFHYNYKAAMIQKDPYTAMEKMLEVDPPMYEDFHTLQFRHQLGILLVGNYEKSPVFIKENMDIFEELHERIPGYGYYWLYKAIFYAKQLKIASADEKFIQYSKKNPFDNALWFYWGIAVINKGASQKTFMEYVDKIHRQYPHDGTLLMAKGISYHLQRNKKLAKEYLQKAQKWASRMGQRHNEVREWSREIEKLLHK</sequence>
<comment type="subcellular location">
    <subcellularLocation>
        <location evidence="1">Membrane</location>
        <topology evidence="1">Multi-pass membrane protein</topology>
    </subcellularLocation>
</comment>
<feature type="transmembrane region" description="Helical" evidence="5">
    <location>
        <begin position="218"/>
        <end position="238"/>
    </location>
</feature>
<feature type="transmembrane region" description="Helical" evidence="5">
    <location>
        <begin position="196"/>
        <end position="213"/>
    </location>
</feature>
<dbReference type="InterPro" id="IPR051533">
    <property type="entry name" value="WaaL-like"/>
</dbReference>
<evidence type="ECO:0000256" key="4">
    <source>
        <dbReference type="ARBA" id="ARBA00023136"/>
    </source>
</evidence>
<feature type="domain" description="O-antigen ligase-related" evidence="6">
    <location>
        <begin position="181"/>
        <end position="320"/>
    </location>
</feature>
<dbReference type="PANTHER" id="PTHR37422">
    <property type="entry name" value="TEICHURONIC ACID BIOSYNTHESIS PROTEIN TUAE"/>
    <property type="match status" value="1"/>
</dbReference>
<evidence type="ECO:0000256" key="3">
    <source>
        <dbReference type="ARBA" id="ARBA00022989"/>
    </source>
</evidence>
<dbReference type="KEGG" id="uam:UABAM_01993"/>
<organism evidence="7 8">
    <name type="scientific">Uabimicrobium amorphum</name>
    <dbReference type="NCBI Taxonomy" id="2596890"/>
    <lineage>
        <taxon>Bacteria</taxon>
        <taxon>Pseudomonadati</taxon>
        <taxon>Planctomycetota</taxon>
        <taxon>Candidatus Uabimicrobiia</taxon>
        <taxon>Candidatus Uabimicrobiales</taxon>
        <taxon>Candidatus Uabimicrobiaceae</taxon>
        <taxon>Candidatus Uabimicrobium</taxon>
    </lineage>
</organism>
<proteinExistence type="predicted"/>
<evidence type="ECO:0000313" key="8">
    <source>
        <dbReference type="Proteomes" id="UP000326354"/>
    </source>
</evidence>
<evidence type="ECO:0000256" key="5">
    <source>
        <dbReference type="SAM" id="Phobius"/>
    </source>
</evidence>
<dbReference type="Pfam" id="PF04932">
    <property type="entry name" value="Wzy_C"/>
    <property type="match status" value="1"/>
</dbReference>
<keyword evidence="4 5" id="KW-0472">Membrane</keyword>
<feature type="transmembrane region" description="Helical" evidence="5">
    <location>
        <begin position="350"/>
        <end position="378"/>
    </location>
</feature>
<dbReference type="AlphaFoldDB" id="A0A5S9IM94"/>
<protein>
    <recommendedName>
        <fullName evidence="6">O-antigen ligase-related domain-containing protein</fullName>
    </recommendedName>
</protein>
<dbReference type="RefSeq" id="WP_151967833.1">
    <property type="nucleotide sequence ID" value="NZ_AP019860.1"/>
</dbReference>
<name>A0A5S9IM94_UABAM</name>
<reference evidence="7 8" key="1">
    <citation type="submission" date="2019-08" db="EMBL/GenBank/DDBJ databases">
        <title>Complete genome sequence of Candidatus Uab amorphum.</title>
        <authorList>
            <person name="Shiratori T."/>
            <person name="Suzuki S."/>
            <person name="Kakizawa Y."/>
            <person name="Ishida K."/>
        </authorList>
    </citation>
    <scope>NUCLEOTIDE SEQUENCE [LARGE SCALE GENOMIC DNA]</scope>
    <source>
        <strain evidence="7 8">SRT547</strain>
    </source>
</reference>
<dbReference type="Gene3D" id="1.25.40.10">
    <property type="entry name" value="Tetratricopeptide repeat domain"/>
    <property type="match status" value="1"/>
</dbReference>
<feature type="transmembrane region" description="Helical" evidence="5">
    <location>
        <begin position="7"/>
        <end position="28"/>
    </location>
</feature>
<gene>
    <name evidence="7" type="ORF">UABAM_01993</name>
</gene>
<evidence type="ECO:0000313" key="7">
    <source>
        <dbReference type="EMBL" id="BBM83640.1"/>
    </source>
</evidence>
<keyword evidence="8" id="KW-1185">Reference proteome</keyword>
<feature type="transmembrane region" description="Helical" evidence="5">
    <location>
        <begin position="82"/>
        <end position="101"/>
    </location>
</feature>
<evidence type="ECO:0000256" key="2">
    <source>
        <dbReference type="ARBA" id="ARBA00022692"/>
    </source>
</evidence>
<feature type="transmembrane region" description="Helical" evidence="5">
    <location>
        <begin position="58"/>
        <end position="76"/>
    </location>
</feature>
<feature type="transmembrane region" description="Helical" evidence="5">
    <location>
        <begin position="390"/>
        <end position="412"/>
    </location>
</feature>
<evidence type="ECO:0000259" key="6">
    <source>
        <dbReference type="Pfam" id="PF04932"/>
    </source>
</evidence>
<keyword evidence="2 5" id="KW-0812">Transmembrane</keyword>
<feature type="transmembrane region" description="Helical" evidence="5">
    <location>
        <begin position="34"/>
        <end position="51"/>
    </location>
</feature>
<feature type="transmembrane region" description="Helical" evidence="5">
    <location>
        <begin position="113"/>
        <end position="130"/>
    </location>
</feature>
<dbReference type="EMBL" id="AP019860">
    <property type="protein sequence ID" value="BBM83640.1"/>
    <property type="molecule type" value="Genomic_DNA"/>
</dbReference>
<keyword evidence="3 5" id="KW-1133">Transmembrane helix</keyword>
<dbReference type="Proteomes" id="UP000326354">
    <property type="component" value="Chromosome"/>
</dbReference>
<evidence type="ECO:0000256" key="1">
    <source>
        <dbReference type="ARBA" id="ARBA00004141"/>
    </source>
</evidence>
<feature type="transmembrane region" description="Helical" evidence="5">
    <location>
        <begin position="174"/>
        <end position="190"/>
    </location>
</feature>
<dbReference type="SUPFAM" id="SSF48452">
    <property type="entry name" value="TPR-like"/>
    <property type="match status" value="1"/>
</dbReference>
<feature type="transmembrane region" description="Helical" evidence="5">
    <location>
        <begin position="311"/>
        <end position="330"/>
    </location>
</feature>
<dbReference type="InterPro" id="IPR007016">
    <property type="entry name" value="O-antigen_ligase-rel_domated"/>
</dbReference>
<accession>A0A5S9IM94</accession>
<dbReference type="PANTHER" id="PTHR37422:SF23">
    <property type="entry name" value="TEICHURONIC ACID BIOSYNTHESIS PROTEIN TUAE"/>
    <property type="match status" value="1"/>
</dbReference>